<dbReference type="GO" id="GO:0005811">
    <property type="term" value="C:lipid droplet"/>
    <property type="evidence" value="ECO:0007669"/>
    <property type="project" value="TreeGrafter"/>
</dbReference>
<proteinExistence type="inferred from homology"/>
<dbReference type="Proteomes" id="UP000015102">
    <property type="component" value="Unassembled WGS sequence"/>
</dbReference>
<evidence type="ECO:0000313" key="3">
    <source>
        <dbReference type="EnsemblMetazoa" id="MESCA008540-PA"/>
    </source>
</evidence>
<accession>T1GXI8</accession>
<evidence type="ECO:0000256" key="2">
    <source>
        <dbReference type="ARBA" id="ARBA00023002"/>
    </source>
</evidence>
<organism evidence="3 4">
    <name type="scientific">Megaselia scalaris</name>
    <name type="common">Humpbacked fly</name>
    <name type="synonym">Phora scalaris</name>
    <dbReference type="NCBI Taxonomy" id="36166"/>
    <lineage>
        <taxon>Eukaryota</taxon>
        <taxon>Metazoa</taxon>
        <taxon>Ecdysozoa</taxon>
        <taxon>Arthropoda</taxon>
        <taxon>Hexapoda</taxon>
        <taxon>Insecta</taxon>
        <taxon>Pterygota</taxon>
        <taxon>Neoptera</taxon>
        <taxon>Endopterygota</taxon>
        <taxon>Diptera</taxon>
        <taxon>Brachycera</taxon>
        <taxon>Muscomorpha</taxon>
        <taxon>Platypezoidea</taxon>
        <taxon>Phoridae</taxon>
        <taxon>Megaseliini</taxon>
        <taxon>Megaselia</taxon>
    </lineage>
</organism>
<dbReference type="EnsemblMetazoa" id="MESCA008540-RA">
    <property type="protein sequence ID" value="MESCA008540-PA"/>
    <property type="gene ID" value="MESCA008540"/>
</dbReference>
<dbReference type="OMA" id="MEMIMKF"/>
<keyword evidence="4" id="KW-1185">Reference proteome</keyword>
<reference evidence="3" key="2">
    <citation type="submission" date="2015-06" db="UniProtKB">
        <authorList>
            <consortium name="EnsemblMetazoa"/>
        </authorList>
    </citation>
    <scope>IDENTIFICATION</scope>
</reference>
<sequence>MQALSEEMRLGEPDADIKFTTIYPYMVDTGLCKKPKMRFADAMKLVKPHEAAAAIVKAQRLGVIEESIPKHFVYMEMIMKFLPAKAIYAIADFMDSGVESDLS</sequence>
<dbReference type="PANTHER" id="PTHR24322:SF736">
    <property type="entry name" value="RETINOL DEHYDROGENASE 10"/>
    <property type="match status" value="1"/>
</dbReference>
<dbReference type="PANTHER" id="PTHR24322">
    <property type="entry name" value="PKSB"/>
    <property type="match status" value="1"/>
</dbReference>
<comment type="similarity">
    <text evidence="1">Belongs to the short-chain dehydrogenases/reductases (SDR) family.</text>
</comment>
<protein>
    <submittedName>
        <fullName evidence="3">Uncharacterized protein</fullName>
    </submittedName>
</protein>
<evidence type="ECO:0000313" key="4">
    <source>
        <dbReference type="Proteomes" id="UP000015102"/>
    </source>
</evidence>
<dbReference type="AlphaFoldDB" id="T1GXI8"/>
<dbReference type="STRING" id="36166.T1GXI8"/>
<name>T1GXI8_MEGSC</name>
<keyword evidence="2" id="KW-0560">Oxidoreductase</keyword>
<dbReference type="EMBL" id="CAQQ02141865">
    <property type="status" value="NOT_ANNOTATED_CDS"/>
    <property type="molecule type" value="Genomic_DNA"/>
</dbReference>
<reference evidence="4" key="1">
    <citation type="submission" date="2013-02" db="EMBL/GenBank/DDBJ databases">
        <authorList>
            <person name="Hughes D."/>
        </authorList>
    </citation>
    <scope>NUCLEOTIDE SEQUENCE</scope>
    <source>
        <strain>Durham</strain>
        <strain evidence="4">NC isolate 2 -- Noor lab</strain>
    </source>
</reference>
<dbReference type="GO" id="GO:0016616">
    <property type="term" value="F:oxidoreductase activity, acting on the CH-OH group of donors, NAD or NADP as acceptor"/>
    <property type="evidence" value="ECO:0007669"/>
    <property type="project" value="TreeGrafter"/>
</dbReference>
<dbReference type="HOGENOM" id="CLU_146938_0_0_1"/>
<evidence type="ECO:0000256" key="1">
    <source>
        <dbReference type="ARBA" id="ARBA00006484"/>
    </source>
</evidence>